<evidence type="ECO:0000256" key="1">
    <source>
        <dbReference type="ARBA" id="ARBA00004651"/>
    </source>
</evidence>
<dbReference type="InterPro" id="IPR020846">
    <property type="entry name" value="MFS_dom"/>
</dbReference>
<gene>
    <name evidence="8" type="ORF">ACFO8Q_03895</name>
</gene>
<evidence type="ECO:0000256" key="3">
    <source>
        <dbReference type="ARBA" id="ARBA00022692"/>
    </source>
</evidence>
<feature type="transmembrane region" description="Helical" evidence="6">
    <location>
        <begin position="442"/>
        <end position="464"/>
    </location>
</feature>
<evidence type="ECO:0000256" key="4">
    <source>
        <dbReference type="ARBA" id="ARBA00022989"/>
    </source>
</evidence>
<evidence type="ECO:0000256" key="6">
    <source>
        <dbReference type="SAM" id="Phobius"/>
    </source>
</evidence>
<keyword evidence="5 6" id="KW-0472">Membrane</keyword>
<sequence>MEKKGWQRYHTIWAMLFLGWFVSYADRTLTGPVVTWMIENKVSLLQSAANPHALGGLLGSLFFAGYMLTQFPGGYFGDRFGYRTIVIVSIVWAGITTLISGLFSGLIIFIALRVLTGLGEGVFYSNDRSLIAQVTPPNKIGLGMGVVISGLSTGLTVGLLGTPYLIKSFQPILGNESWKVPFVVMGLITLITALLMYKYMRPLNFDNTTREPFGKAFLNLFKYSIVFFAVIMGIYFITDYLKMTPAMIGGVFTALAIAFIYYVYKTKTSEVGPILKDRNLNLMYVGYIAVLWHLWFYGFWSTAIVKDFGGGALTTAALIASFNALAGLIGFPVGGKISDMVAHKTNGRRNVLIGLTATLTFLIFIFAFYVMSGYKDPVVMSILLFLSGLFFFALQPVAQAMTSEMAPPEHRGSAFGMLNLVSEIGALLSPVISGAMRDYTGGWGSALLLDGALMAISCLIYMGIRAKQVSIINAGDTKASV</sequence>
<dbReference type="Proteomes" id="UP001596002">
    <property type="component" value="Unassembled WGS sequence"/>
</dbReference>
<keyword evidence="4 6" id="KW-1133">Transmembrane helix</keyword>
<dbReference type="EMBL" id="JBHSHC010000023">
    <property type="protein sequence ID" value="MFC4766524.1"/>
    <property type="molecule type" value="Genomic_DNA"/>
</dbReference>
<feature type="transmembrane region" description="Helical" evidence="6">
    <location>
        <begin position="311"/>
        <end position="331"/>
    </location>
</feature>
<feature type="transmembrane region" description="Helical" evidence="6">
    <location>
        <begin position="351"/>
        <end position="371"/>
    </location>
</feature>
<feature type="transmembrane region" description="Helical" evidence="6">
    <location>
        <begin position="49"/>
        <end position="68"/>
    </location>
</feature>
<feature type="transmembrane region" description="Helical" evidence="6">
    <location>
        <begin position="243"/>
        <end position="264"/>
    </location>
</feature>
<evidence type="ECO:0000313" key="8">
    <source>
        <dbReference type="EMBL" id="MFC4766524.1"/>
    </source>
</evidence>
<feature type="transmembrane region" description="Helical" evidence="6">
    <location>
        <begin position="415"/>
        <end position="436"/>
    </location>
</feature>
<protein>
    <submittedName>
        <fullName evidence="8">MFS transporter</fullName>
    </submittedName>
</protein>
<feature type="transmembrane region" description="Helical" evidence="6">
    <location>
        <begin position="217"/>
        <end position="237"/>
    </location>
</feature>
<name>A0ABV9PYD0_9BACL</name>
<dbReference type="Pfam" id="PF07690">
    <property type="entry name" value="MFS_1"/>
    <property type="match status" value="1"/>
</dbReference>
<evidence type="ECO:0000256" key="5">
    <source>
        <dbReference type="ARBA" id="ARBA00023136"/>
    </source>
</evidence>
<feature type="transmembrane region" description="Helical" evidence="6">
    <location>
        <begin position="178"/>
        <end position="197"/>
    </location>
</feature>
<feature type="transmembrane region" description="Helical" evidence="6">
    <location>
        <begin position="284"/>
        <end position="305"/>
    </location>
</feature>
<dbReference type="PROSITE" id="PS50850">
    <property type="entry name" value="MFS"/>
    <property type="match status" value="1"/>
</dbReference>
<dbReference type="InterPro" id="IPR011701">
    <property type="entry name" value="MFS"/>
</dbReference>
<keyword evidence="3 6" id="KW-0812">Transmembrane</keyword>
<evidence type="ECO:0000259" key="7">
    <source>
        <dbReference type="PROSITE" id="PS50850"/>
    </source>
</evidence>
<keyword evidence="9" id="KW-1185">Reference proteome</keyword>
<accession>A0ABV9PYD0</accession>
<keyword evidence="2" id="KW-0813">Transport</keyword>
<dbReference type="PANTHER" id="PTHR23505">
    <property type="entry name" value="SPINSTER"/>
    <property type="match status" value="1"/>
</dbReference>
<evidence type="ECO:0000256" key="2">
    <source>
        <dbReference type="ARBA" id="ARBA00022448"/>
    </source>
</evidence>
<dbReference type="RefSeq" id="WP_380024420.1">
    <property type="nucleotide sequence ID" value="NZ_JBHSHC010000023.1"/>
</dbReference>
<reference evidence="9" key="1">
    <citation type="journal article" date="2019" name="Int. J. Syst. Evol. Microbiol.">
        <title>The Global Catalogue of Microorganisms (GCM) 10K type strain sequencing project: providing services to taxonomists for standard genome sequencing and annotation.</title>
        <authorList>
            <consortium name="The Broad Institute Genomics Platform"/>
            <consortium name="The Broad Institute Genome Sequencing Center for Infectious Disease"/>
            <person name="Wu L."/>
            <person name="Ma J."/>
        </authorList>
    </citation>
    <scope>NUCLEOTIDE SEQUENCE [LARGE SCALE GENOMIC DNA]</scope>
    <source>
        <strain evidence="9">WYCCWR 12678</strain>
    </source>
</reference>
<organism evidence="8 9">
    <name type="scientific">Effusibacillus consociatus</name>
    <dbReference type="NCBI Taxonomy" id="1117041"/>
    <lineage>
        <taxon>Bacteria</taxon>
        <taxon>Bacillati</taxon>
        <taxon>Bacillota</taxon>
        <taxon>Bacilli</taxon>
        <taxon>Bacillales</taxon>
        <taxon>Alicyclobacillaceae</taxon>
        <taxon>Effusibacillus</taxon>
    </lineage>
</organism>
<comment type="caution">
    <text evidence="8">The sequence shown here is derived from an EMBL/GenBank/DDBJ whole genome shotgun (WGS) entry which is preliminary data.</text>
</comment>
<feature type="domain" description="Major facilitator superfamily (MFS) profile" evidence="7">
    <location>
        <begin position="12"/>
        <end position="469"/>
    </location>
</feature>
<dbReference type="Gene3D" id="1.20.1250.20">
    <property type="entry name" value="MFS general substrate transporter like domains"/>
    <property type="match status" value="2"/>
</dbReference>
<feature type="transmembrane region" description="Helical" evidence="6">
    <location>
        <begin position="145"/>
        <end position="166"/>
    </location>
</feature>
<evidence type="ECO:0000313" key="9">
    <source>
        <dbReference type="Proteomes" id="UP001596002"/>
    </source>
</evidence>
<dbReference type="InterPro" id="IPR036259">
    <property type="entry name" value="MFS_trans_sf"/>
</dbReference>
<proteinExistence type="predicted"/>
<comment type="subcellular location">
    <subcellularLocation>
        <location evidence="1">Cell membrane</location>
        <topology evidence="1">Multi-pass membrane protein</topology>
    </subcellularLocation>
</comment>
<dbReference type="SUPFAM" id="SSF103473">
    <property type="entry name" value="MFS general substrate transporter"/>
    <property type="match status" value="1"/>
</dbReference>
<dbReference type="InterPro" id="IPR044770">
    <property type="entry name" value="MFS_spinster-like"/>
</dbReference>
<feature type="transmembrane region" description="Helical" evidence="6">
    <location>
        <begin position="377"/>
        <end position="394"/>
    </location>
</feature>
<dbReference type="PANTHER" id="PTHR23505:SF79">
    <property type="entry name" value="PROTEIN SPINSTER"/>
    <property type="match status" value="1"/>
</dbReference>